<dbReference type="InterPro" id="IPR029060">
    <property type="entry name" value="PIN-like_dom_sf"/>
</dbReference>
<dbReference type="InterPro" id="IPR002716">
    <property type="entry name" value="PIN_dom"/>
</dbReference>
<sequence length="130" mass="14576">MELIADTTFLVGLWRRQAWATKFAGENASTAIAIPWGVLGEFWHGTLRAGHDFDVVKRFLALGIPMNDADQVVPVYARICSELQDRGDYRKIGQNDLWIAASAVALGKPLVTRNRRHFESIRELQLVIVG</sequence>
<protein>
    <submittedName>
        <fullName evidence="9">Type II toxin-antitoxin system VapC family toxin</fullName>
    </submittedName>
</protein>
<dbReference type="Proteomes" id="UP001165653">
    <property type="component" value="Unassembled WGS sequence"/>
</dbReference>
<keyword evidence="4" id="KW-0479">Metal-binding</keyword>
<keyword evidence="5" id="KW-0378">Hydrolase</keyword>
<evidence type="ECO:0000256" key="5">
    <source>
        <dbReference type="ARBA" id="ARBA00022801"/>
    </source>
</evidence>
<proteinExistence type="inferred from homology"/>
<evidence type="ECO:0000256" key="4">
    <source>
        <dbReference type="ARBA" id="ARBA00022723"/>
    </source>
</evidence>
<keyword evidence="6" id="KW-0460">Magnesium</keyword>
<gene>
    <name evidence="9" type="ORF">OJ996_07840</name>
</gene>
<accession>A0ABT3G0W2</accession>
<evidence type="ECO:0000313" key="10">
    <source>
        <dbReference type="Proteomes" id="UP001165653"/>
    </source>
</evidence>
<dbReference type="PANTHER" id="PTHR33653">
    <property type="entry name" value="RIBONUCLEASE VAPC2"/>
    <property type="match status" value="1"/>
</dbReference>
<dbReference type="RefSeq" id="WP_264512972.1">
    <property type="nucleotide sequence ID" value="NZ_JAPDDR010000003.1"/>
</dbReference>
<evidence type="ECO:0000256" key="1">
    <source>
        <dbReference type="ARBA" id="ARBA00001946"/>
    </source>
</evidence>
<evidence type="ECO:0000313" key="9">
    <source>
        <dbReference type="EMBL" id="MCW1913480.1"/>
    </source>
</evidence>
<dbReference type="CDD" id="cd09881">
    <property type="entry name" value="PIN_VapC4-5_FitB-like"/>
    <property type="match status" value="1"/>
</dbReference>
<evidence type="ECO:0000256" key="2">
    <source>
        <dbReference type="ARBA" id="ARBA00022649"/>
    </source>
</evidence>
<evidence type="ECO:0000259" key="8">
    <source>
        <dbReference type="Pfam" id="PF01850"/>
    </source>
</evidence>
<organism evidence="9 10">
    <name type="scientific">Luteolibacter rhizosphaerae</name>
    <dbReference type="NCBI Taxonomy" id="2989719"/>
    <lineage>
        <taxon>Bacteria</taxon>
        <taxon>Pseudomonadati</taxon>
        <taxon>Verrucomicrobiota</taxon>
        <taxon>Verrucomicrobiia</taxon>
        <taxon>Verrucomicrobiales</taxon>
        <taxon>Verrucomicrobiaceae</taxon>
        <taxon>Luteolibacter</taxon>
    </lineage>
</organism>
<comment type="similarity">
    <text evidence="7">Belongs to the PINc/VapC protein family.</text>
</comment>
<dbReference type="EMBL" id="JAPDDR010000003">
    <property type="protein sequence ID" value="MCW1913480.1"/>
    <property type="molecule type" value="Genomic_DNA"/>
</dbReference>
<keyword evidence="2" id="KW-1277">Toxin-antitoxin system</keyword>
<feature type="domain" description="PIN" evidence="8">
    <location>
        <begin position="5"/>
        <end position="122"/>
    </location>
</feature>
<comment type="cofactor">
    <cofactor evidence="1">
        <name>Mg(2+)</name>
        <dbReference type="ChEBI" id="CHEBI:18420"/>
    </cofactor>
</comment>
<keyword evidence="10" id="KW-1185">Reference proteome</keyword>
<dbReference type="Gene3D" id="3.40.50.1010">
    <property type="entry name" value="5'-nuclease"/>
    <property type="match status" value="1"/>
</dbReference>
<reference evidence="9" key="1">
    <citation type="submission" date="2022-10" db="EMBL/GenBank/DDBJ databases">
        <title>Luteolibacter sp. GHJ8, whole genome shotgun sequencing project.</title>
        <authorList>
            <person name="Zhao G."/>
            <person name="Shen L."/>
        </authorList>
    </citation>
    <scope>NUCLEOTIDE SEQUENCE</scope>
    <source>
        <strain evidence="9">GHJ8</strain>
    </source>
</reference>
<comment type="caution">
    <text evidence="9">The sequence shown here is derived from an EMBL/GenBank/DDBJ whole genome shotgun (WGS) entry which is preliminary data.</text>
</comment>
<dbReference type="Pfam" id="PF01850">
    <property type="entry name" value="PIN"/>
    <property type="match status" value="1"/>
</dbReference>
<name>A0ABT3G0W2_9BACT</name>
<keyword evidence="3" id="KW-0540">Nuclease</keyword>
<evidence type="ECO:0000256" key="3">
    <source>
        <dbReference type="ARBA" id="ARBA00022722"/>
    </source>
</evidence>
<evidence type="ECO:0000256" key="6">
    <source>
        <dbReference type="ARBA" id="ARBA00022842"/>
    </source>
</evidence>
<evidence type="ECO:0000256" key="7">
    <source>
        <dbReference type="ARBA" id="ARBA00038093"/>
    </source>
</evidence>
<dbReference type="SUPFAM" id="SSF88723">
    <property type="entry name" value="PIN domain-like"/>
    <property type="match status" value="1"/>
</dbReference>
<dbReference type="PANTHER" id="PTHR33653:SF1">
    <property type="entry name" value="RIBONUCLEASE VAPC2"/>
    <property type="match status" value="1"/>
</dbReference>
<dbReference type="InterPro" id="IPR050556">
    <property type="entry name" value="Type_II_TA_system_RNase"/>
</dbReference>